<proteinExistence type="predicted"/>
<dbReference type="EMBL" id="CP036246">
    <property type="protein sequence ID" value="QEP40794.1"/>
    <property type="molecule type" value="Genomic_DNA"/>
</dbReference>
<evidence type="ECO:0000256" key="1">
    <source>
        <dbReference type="SAM" id="Coils"/>
    </source>
</evidence>
<feature type="coiled-coil region" evidence="1">
    <location>
        <begin position="3"/>
        <end position="30"/>
    </location>
</feature>
<dbReference type="KEGG" id="apoc:APORC_1196"/>
<evidence type="ECO:0000313" key="3">
    <source>
        <dbReference type="Proteomes" id="UP000322644"/>
    </source>
</evidence>
<dbReference type="RefSeq" id="WP_066174375.1">
    <property type="nucleotide sequence ID" value="NZ_CP036246.2"/>
</dbReference>
<gene>
    <name evidence="2" type="ORF">APORC_1196</name>
</gene>
<dbReference type="AlphaFoldDB" id="A0A5C2HF77"/>
<reference evidence="2 3" key="1">
    <citation type="submission" date="2019-09" db="EMBL/GenBank/DDBJ databases">
        <title>Complete genome sequencing of four Arcobacter species reveals a diverse suite of mobile elements.</title>
        <authorList>
            <person name="Miller W.G."/>
            <person name="Yee E."/>
            <person name="Bono J.L."/>
        </authorList>
    </citation>
    <scope>NUCLEOTIDE SEQUENCE [LARGE SCALE GENOMIC DNA]</scope>
    <source>
        <strain evidence="2 3">CCUG 56899</strain>
    </source>
</reference>
<accession>A0A5C2HF77</accession>
<reference evidence="2 3" key="2">
    <citation type="submission" date="2019-09" db="EMBL/GenBank/DDBJ databases">
        <title>Taxonomic note: a critical rebuttal of the proposed division of the genus Arcobacter into six genera, emended descriptions of Arcobacter anaerophilus and the genus Arcobacter, and an assessment of genus-level boundaries for Epsilonproteobacteria using in silico genomic comparator tools.</title>
        <authorList>
            <person name="On S.L.W."/>
            <person name="Miller W.G."/>
            <person name="Biggs P."/>
            <person name="Cornelius A."/>
            <person name="Vandamme P."/>
        </authorList>
    </citation>
    <scope>NUCLEOTIDE SEQUENCE [LARGE SCALE GENOMIC DNA]</scope>
    <source>
        <strain evidence="2 3">CCUG 56899</strain>
    </source>
</reference>
<protein>
    <submittedName>
        <fullName evidence="2">Uncharacterized protein</fullName>
    </submittedName>
</protein>
<organism evidence="2 3">
    <name type="scientific">Arcobacter porcinus</name>
    <dbReference type="NCBI Taxonomy" id="1935204"/>
    <lineage>
        <taxon>Bacteria</taxon>
        <taxon>Pseudomonadati</taxon>
        <taxon>Campylobacterota</taxon>
        <taxon>Epsilonproteobacteria</taxon>
        <taxon>Campylobacterales</taxon>
        <taxon>Arcobacteraceae</taxon>
        <taxon>Arcobacter</taxon>
    </lineage>
</organism>
<sequence>MAKDNLRDIINNILKKIEKIENEQKKYKRYLTKNSFDDLDVKLYIKGKYIDFDEENQSLEILVAGETRYYSLENYHSQNLPFPDTMVLIFSKDGSNGSIAKIFSTNKGEINKLSTYKRFIYKGIKNNLATFYSKESAYLCFEQKEDLINKYNLKIGQSIDFRKIYWGTKIFYIPDTEIINSIKQDKLKILELIKENENDKK</sequence>
<keyword evidence="1" id="KW-0175">Coiled coil</keyword>
<name>A0A5C2HF77_9BACT</name>
<dbReference type="Proteomes" id="UP000322644">
    <property type="component" value="Chromosome"/>
</dbReference>
<evidence type="ECO:0000313" key="2">
    <source>
        <dbReference type="EMBL" id="QEP40794.1"/>
    </source>
</evidence>